<protein>
    <recommendedName>
        <fullName evidence="1">Stress-response A/B barrel domain-containing protein</fullName>
    </recommendedName>
</protein>
<dbReference type="GeneID" id="9586315"/>
<evidence type="ECO:0000313" key="3">
    <source>
        <dbReference type="Proteomes" id="UP000007431"/>
    </source>
</evidence>
<dbReference type="OMA" id="FEWKPTA"/>
<dbReference type="Proteomes" id="UP000007431">
    <property type="component" value="Unassembled WGS sequence"/>
</dbReference>
<feature type="non-terminal residue" evidence="2">
    <location>
        <position position="109"/>
    </location>
</feature>
<feature type="domain" description="Stress-response A/B barrel" evidence="1">
    <location>
        <begin position="3"/>
        <end position="104"/>
    </location>
</feature>
<dbReference type="PROSITE" id="PS51502">
    <property type="entry name" value="S_R_A_B_BARREL"/>
    <property type="match status" value="1"/>
</dbReference>
<dbReference type="STRING" id="578458.D8PZE7"/>
<dbReference type="SMART" id="SM00886">
    <property type="entry name" value="Dabb"/>
    <property type="match status" value="1"/>
</dbReference>
<name>D8PZE7_SCHCM</name>
<dbReference type="SUPFAM" id="SSF54909">
    <property type="entry name" value="Dimeric alpha+beta barrel"/>
    <property type="match status" value="1"/>
</dbReference>
<dbReference type="InterPro" id="IPR011008">
    <property type="entry name" value="Dimeric_a/b-barrel"/>
</dbReference>
<dbReference type="InterPro" id="IPR013097">
    <property type="entry name" value="Dabb"/>
</dbReference>
<dbReference type="InParanoid" id="D8PZE7"/>
<dbReference type="KEGG" id="scm:SCHCO_02568710"/>
<proteinExistence type="predicted"/>
<dbReference type="AlphaFoldDB" id="D8PZE7"/>
<reference evidence="2 3" key="1">
    <citation type="journal article" date="2010" name="Nat. Biotechnol.">
        <title>Genome sequence of the model mushroom Schizophyllum commune.</title>
        <authorList>
            <person name="Ohm R.A."/>
            <person name="de Jong J.F."/>
            <person name="Lugones L.G."/>
            <person name="Aerts A."/>
            <person name="Kothe E."/>
            <person name="Stajich J.E."/>
            <person name="de Vries R.P."/>
            <person name="Record E."/>
            <person name="Levasseur A."/>
            <person name="Baker S.E."/>
            <person name="Bartholomew K.A."/>
            <person name="Coutinho P.M."/>
            <person name="Erdmann S."/>
            <person name="Fowler T.J."/>
            <person name="Gathman A.C."/>
            <person name="Lombard V."/>
            <person name="Henrissat B."/>
            <person name="Knabe N."/>
            <person name="Kuees U."/>
            <person name="Lilly W.W."/>
            <person name="Lindquist E."/>
            <person name="Lucas S."/>
            <person name="Magnuson J.K."/>
            <person name="Piumi F."/>
            <person name="Raudaskoski M."/>
            <person name="Salamov A."/>
            <person name="Schmutz J."/>
            <person name="Schwarze F.W.M.R."/>
            <person name="vanKuyk P.A."/>
            <person name="Horton J.S."/>
            <person name="Grigoriev I.V."/>
            <person name="Woesten H.A.B."/>
        </authorList>
    </citation>
    <scope>NUCLEOTIDE SEQUENCE [LARGE SCALE GENOMIC DNA]</scope>
    <source>
        <strain evidence="3">H4-8 / FGSC 9210</strain>
    </source>
</reference>
<evidence type="ECO:0000313" key="2">
    <source>
        <dbReference type="EMBL" id="EFI98850.1"/>
    </source>
</evidence>
<dbReference type="VEuPathDB" id="FungiDB:SCHCODRAFT_02568710"/>
<organism evidence="3">
    <name type="scientific">Schizophyllum commune (strain H4-8 / FGSC 9210)</name>
    <name type="common">Split gill fungus</name>
    <dbReference type="NCBI Taxonomy" id="578458"/>
    <lineage>
        <taxon>Eukaryota</taxon>
        <taxon>Fungi</taxon>
        <taxon>Dikarya</taxon>
        <taxon>Basidiomycota</taxon>
        <taxon>Agaricomycotina</taxon>
        <taxon>Agaricomycetes</taxon>
        <taxon>Agaricomycetidae</taxon>
        <taxon>Agaricales</taxon>
        <taxon>Schizophyllaceae</taxon>
        <taxon>Schizophyllum</taxon>
    </lineage>
</organism>
<evidence type="ECO:0000259" key="1">
    <source>
        <dbReference type="PROSITE" id="PS51502"/>
    </source>
</evidence>
<dbReference type="Gene3D" id="3.30.70.100">
    <property type="match status" value="1"/>
</dbReference>
<accession>D8PZE7</accession>
<keyword evidence="3" id="KW-1185">Reference proteome</keyword>
<gene>
    <name evidence="2" type="ORF">SCHCODRAFT_106712</name>
</gene>
<dbReference type="RefSeq" id="XP_003033753.1">
    <property type="nucleotide sequence ID" value="XM_003033707.1"/>
</dbReference>
<dbReference type="OrthoDB" id="1601230at2759"/>
<dbReference type="HOGENOM" id="CLU_080664_2_1_1"/>
<dbReference type="EMBL" id="GL377304">
    <property type="protein sequence ID" value="EFI98850.1"/>
    <property type="molecule type" value="Genomic_DNA"/>
</dbReference>
<dbReference type="Pfam" id="PF07876">
    <property type="entry name" value="Dabb"/>
    <property type="match status" value="1"/>
</dbReference>
<sequence length="109" mass="12398">MPVLHVFKFILRGDTPQSEADRVCSGFLELQTRCKKDNKPYITSMKGGRQISDANSKTPSLQYVFVCEFKSERDLAYFMKEDPTHRAYASTLKPHAAEIQGMEFGVGKF</sequence>